<evidence type="ECO:0000313" key="1">
    <source>
        <dbReference type="EMBL" id="SBO15730.1"/>
    </source>
</evidence>
<dbReference type="EMBL" id="FOQC01000048">
    <property type="protein sequence ID" value="SFI09128.1"/>
    <property type="molecule type" value="Genomic_DNA"/>
</dbReference>
<accession>A0AB38BKL9</accession>
<proteinExistence type="predicted"/>
<dbReference type="RefSeq" id="WP_086989182.1">
    <property type="nucleotide sequence ID" value="NZ_FJMZ01000019.1"/>
</dbReference>
<dbReference type="AlphaFoldDB" id="A0AB38BKL9"/>
<gene>
    <name evidence="2" type="ORF">SAMN04488507_104811</name>
    <name evidence="1" type="ORF">TFLO_1751</name>
</gene>
<organism evidence="2 4">
    <name type="scientific">Trichococcus flocculiformis</name>
    <dbReference type="NCBI Taxonomy" id="82803"/>
    <lineage>
        <taxon>Bacteria</taxon>
        <taxon>Bacillati</taxon>
        <taxon>Bacillota</taxon>
        <taxon>Bacilli</taxon>
        <taxon>Lactobacillales</taxon>
        <taxon>Carnobacteriaceae</taxon>
        <taxon>Trichococcus</taxon>
    </lineage>
</organism>
<reference evidence="1 3" key="1">
    <citation type="submission" date="2016-02" db="EMBL/GenBank/DDBJ databases">
        <authorList>
            <person name="Strepis N."/>
        </authorList>
    </citation>
    <scope>NUCLEOTIDE SEQUENCE [LARGE SCALE GENOMIC DNA]</scope>
    <source>
        <strain evidence="1">Trichococcus flocculiformis</strain>
    </source>
</reference>
<evidence type="ECO:0000313" key="3">
    <source>
        <dbReference type="Proteomes" id="UP000195947"/>
    </source>
</evidence>
<reference evidence="2 4" key="2">
    <citation type="submission" date="2016-10" db="EMBL/GenBank/DDBJ databases">
        <authorList>
            <person name="Varghese N."/>
            <person name="Submissions S."/>
        </authorList>
    </citation>
    <scope>NUCLEOTIDE SEQUENCE [LARGE SCALE GENOMIC DNA]</scope>
    <source>
        <strain evidence="2 4">DSM 2094</strain>
    </source>
</reference>
<comment type="caution">
    <text evidence="2">The sequence shown here is derived from an EMBL/GenBank/DDBJ whole genome shotgun (WGS) entry which is preliminary data.</text>
</comment>
<protein>
    <submittedName>
        <fullName evidence="2">Uncharacterized protein</fullName>
    </submittedName>
</protein>
<name>A0AB38BKL9_9LACT</name>
<sequence length="306" mass="35605">MNNVIYFNHNTLADQNRETIEDCLSEILRLSSFVKENNYELKFYWKLWEIKVNDKDLRSILSERKFSEKTMGLIYAIINSGPFYCDEDKFDSAESVIINPEVPCNSAILNMLASCIIWGQSIILSQKQEQILTHDNYNLVHEDESYDLINIIGEDKLTEFIFSQNIPKSIDEVFERISRFDHVVILDSAKKSARKYDFSSTLLSVEKVLKCLSSIEFMDVNNNLTNENRKMYFKNKTGFEFSEESIETIRHPRFRAQRLFQISPGNKQCFTLHAKIGGSLRIHFLIENGILYIGYCGNHLSTVNNK</sequence>
<dbReference type="EMBL" id="FJMZ01000019">
    <property type="protein sequence ID" value="SBO15730.1"/>
    <property type="molecule type" value="Genomic_DNA"/>
</dbReference>
<dbReference type="Proteomes" id="UP000195947">
    <property type="component" value="Unassembled WGS sequence"/>
</dbReference>
<dbReference type="Proteomes" id="UP000199686">
    <property type="component" value="Unassembled WGS sequence"/>
</dbReference>
<evidence type="ECO:0000313" key="4">
    <source>
        <dbReference type="Proteomes" id="UP000199686"/>
    </source>
</evidence>
<keyword evidence="3" id="KW-1185">Reference proteome</keyword>
<evidence type="ECO:0000313" key="2">
    <source>
        <dbReference type="EMBL" id="SFI09128.1"/>
    </source>
</evidence>